<sequence length="137" mass="14812">MPTTIDSALIEERSRSTAHRGLSEGAFARAGRRVLEAKGDNPFCGDEIEVRITCAADEKGDMLIEQARFDGYACNLCLASADVLMERVEGMTAAQAASLGFEDLCRWLGGLTVGRTRKGCVELPLNVLARALAQRVH</sequence>
<proteinExistence type="predicted"/>
<reference evidence="2 3" key="1">
    <citation type="submission" date="2024-01" db="EMBL/GenBank/DDBJ databases">
        <title>novel species in genus Adlercreutzia.</title>
        <authorList>
            <person name="Liu X."/>
        </authorList>
    </citation>
    <scope>NUCLEOTIDE SEQUENCE [LARGE SCALE GENOMIC DNA]</scope>
    <source>
        <strain evidence="2 3">R22</strain>
    </source>
</reference>
<evidence type="ECO:0000313" key="2">
    <source>
        <dbReference type="EMBL" id="MEC4294559.1"/>
    </source>
</evidence>
<accession>A0ABU6IXH7</accession>
<dbReference type="SUPFAM" id="SSF82649">
    <property type="entry name" value="SufE/NifU"/>
    <property type="match status" value="1"/>
</dbReference>
<dbReference type="EMBL" id="JAYMFH010000003">
    <property type="protein sequence ID" value="MEC4294559.1"/>
    <property type="molecule type" value="Genomic_DNA"/>
</dbReference>
<dbReference type="CDD" id="cd06664">
    <property type="entry name" value="IscU_like"/>
    <property type="match status" value="1"/>
</dbReference>
<keyword evidence="3" id="KW-1185">Reference proteome</keyword>
<organism evidence="2 3">
    <name type="scientific">Adlercreutzia shanghongiae</name>
    <dbReference type="NCBI Taxonomy" id="3111773"/>
    <lineage>
        <taxon>Bacteria</taxon>
        <taxon>Bacillati</taxon>
        <taxon>Actinomycetota</taxon>
        <taxon>Coriobacteriia</taxon>
        <taxon>Eggerthellales</taxon>
        <taxon>Eggerthellaceae</taxon>
        <taxon>Adlercreutzia</taxon>
    </lineage>
</organism>
<dbReference type="Proteomes" id="UP001343724">
    <property type="component" value="Unassembled WGS sequence"/>
</dbReference>
<gene>
    <name evidence="2" type="ORF">VJ920_04485</name>
</gene>
<feature type="domain" description="NIF system FeS cluster assembly NifU N-terminal" evidence="1">
    <location>
        <begin position="37"/>
        <end position="133"/>
    </location>
</feature>
<dbReference type="Pfam" id="PF01592">
    <property type="entry name" value="NifU_N"/>
    <property type="match status" value="1"/>
</dbReference>
<dbReference type="InterPro" id="IPR002871">
    <property type="entry name" value="NIF_FeS_clus_asmbl_NifU_N"/>
</dbReference>
<comment type="caution">
    <text evidence="2">The sequence shown here is derived from an EMBL/GenBank/DDBJ whole genome shotgun (WGS) entry which is preliminary data.</text>
</comment>
<evidence type="ECO:0000313" key="3">
    <source>
        <dbReference type="Proteomes" id="UP001343724"/>
    </source>
</evidence>
<evidence type="ECO:0000259" key="1">
    <source>
        <dbReference type="Pfam" id="PF01592"/>
    </source>
</evidence>
<name>A0ABU6IXH7_9ACTN</name>
<dbReference type="Gene3D" id="3.90.1010.10">
    <property type="match status" value="1"/>
</dbReference>
<protein>
    <submittedName>
        <fullName evidence="2">Iron-sulfur cluster assembly scaffold protein</fullName>
    </submittedName>
</protein>
<dbReference type="RefSeq" id="WP_326439230.1">
    <property type="nucleotide sequence ID" value="NZ_JAYMFH010000003.1"/>
</dbReference>